<comment type="similarity">
    <text evidence="1">Belongs to the protein-tyrosine phosphatase family.</text>
</comment>
<dbReference type="AlphaFoldDB" id="A0A4D5R988"/>
<dbReference type="Gene3D" id="3.90.190.10">
    <property type="entry name" value="Protein tyrosine phosphatase superfamily"/>
    <property type="match status" value="1"/>
</dbReference>
<dbReference type="EMBL" id="GGNE01000145">
    <property type="protein sequence ID" value="MIC88686.1"/>
    <property type="molecule type" value="Transcribed_RNA"/>
</dbReference>
<feature type="region of interest" description="Disordered" evidence="6">
    <location>
        <begin position="200"/>
        <end position="307"/>
    </location>
</feature>
<evidence type="ECO:0000313" key="9">
    <source>
        <dbReference type="EMBL" id="MIC88686.1"/>
    </source>
</evidence>
<dbReference type="PROSITE" id="PS00383">
    <property type="entry name" value="TYR_PHOSPHATASE_1"/>
    <property type="match status" value="1"/>
</dbReference>
<comment type="catalytic activity">
    <reaction evidence="5">
        <text>O-phospho-L-threonyl-[protein] + H2O = L-threonyl-[protein] + phosphate</text>
        <dbReference type="Rhea" id="RHEA:47004"/>
        <dbReference type="Rhea" id="RHEA-COMP:11060"/>
        <dbReference type="Rhea" id="RHEA-COMP:11605"/>
        <dbReference type="ChEBI" id="CHEBI:15377"/>
        <dbReference type="ChEBI" id="CHEBI:30013"/>
        <dbReference type="ChEBI" id="CHEBI:43474"/>
        <dbReference type="ChEBI" id="CHEBI:61977"/>
        <dbReference type="EC" id="3.1.3.16"/>
    </reaction>
</comment>
<dbReference type="InterPro" id="IPR016130">
    <property type="entry name" value="Tyr_Pase_AS"/>
</dbReference>
<feature type="domain" description="Tyrosine specific protein phosphatases" evidence="8">
    <location>
        <begin position="130"/>
        <end position="181"/>
    </location>
</feature>
<evidence type="ECO:0000256" key="3">
    <source>
        <dbReference type="ARBA" id="ARBA00022801"/>
    </source>
</evidence>
<evidence type="ECO:0000259" key="7">
    <source>
        <dbReference type="PROSITE" id="PS50054"/>
    </source>
</evidence>
<dbReference type="SUPFAM" id="SSF52799">
    <property type="entry name" value="(Phosphotyrosine protein) phosphatases II"/>
    <property type="match status" value="1"/>
</dbReference>
<feature type="compositionally biased region" description="Polar residues" evidence="6">
    <location>
        <begin position="249"/>
        <end position="266"/>
    </location>
</feature>
<keyword evidence="3" id="KW-0378">Hydrolase</keyword>
<evidence type="ECO:0000256" key="4">
    <source>
        <dbReference type="ARBA" id="ARBA00022912"/>
    </source>
</evidence>
<evidence type="ECO:0000256" key="5">
    <source>
        <dbReference type="ARBA" id="ARBA00048336"/>
    </source>
</evidence>
<dbReference type="InterPro" id="IPR020422">
    <property type="entry name" value="TYR_PHOSPHATASE_DUAL_dom"/>
</dbReference>
<dbReference type="Pfam" id="PF00782">
    <property type="entry name" value="DSPc"/>
    <property type="match status" value="1"/>
</dbReference>
<dbReference type="PROSITE" id="PS50056">
    <property type="entry name" value="TYR_PHOSPHATASE_2"/>
    <property type="match status" value="1"/>
</dbReference>
<protein>
    <recommendedName>
        <fullName evidence="2">protein-serine/threonine phosphatase</fullName>
        <ecNumber evidence="2">3.1.3.16</ecNumber>
    </recommendedName>
</protein>
<name>A0A4D5R988_SCOVI</name>
<dbReference type="FunFam" id="3.90.190.10:FF:000004">
    <property type="entry name" value="Protein phosphatase Slingshot homolog 2"/>
    <property type="match status" value="1"/>
</dbReference>
<evidence type="ECO:0000256" key="2">
    <source>
        <dbReference type="ARBA" id="ARBA00013081"/>
    </source>
</evidence>
<keyword evidence="4" id="KW-0904">Protein phosphatase</keyword>
<dbReference type="PANTHER" id="PTHR46377:SF1">
    <property type="entry name" value="DUAL SPECIFICITY PROTEIN PHOSPHATASE 19"/>
    <property type="match status" value="1"/>
</dbReference>
<feature type="compositionally biased region" description="Acidic residues" evidence="6">
    <location>
        <begin position="271"/>
        <end position="293"/>
    </location>
</feature>
<dbReference type="InterPro" id="IPR029021">
    <property type="entry name" value="Prot-tyrosine_phosphatase-like"/>
</dbReference>
<organism evidence="9">
    <name type="scientific">Scolopendra viridis</name>
    <name type="common">Giant centipede</name>
    <dbReference type="NCBI Taxonomy" id="118503"/>
    <lineage>
        <taxon>Eukaryota</taxon>
        <taxon>Metazoa</taxon>
        <taxon>Ecdysozoa</taxon>
        <taxon>Arthropoda</taxon>
        <taxon>Myriapoda</taxon>
        <taxon>Chilopoda</taxon>
        <taxon>Pleurostigmophora</taxon>
        <taxon>Scolopendromorpha</taxon>
        <taxon>Scolopendridae</taxon>
        <taxon>Scolopendra</taxon>
    </lineage>
</organism>
<dbReference type="InterPro" id="IPR000340">
    <property type="entry name" value="Dual-sp_phosphatase_cat-dom"/>
</dbReference>
<evidence type="ECO:0000256" key="1">
    <source>
        <dbReference type="ARBA" id="ARBA00009580"/>
    </source>
</evidence>
<feature type="domain" description="Tyrosine-protein phosphatase" evidence="7">
    <location>
        <begin position="62"/>
        <end position="202"/>
    </location>
</feature>
<dbReference type="SMART" id="SM00195">
    <property type="entry name" value="DSPc"/>
    <property type="match status" value="1"/>
</dbReference>
<dbReference type="GO" id="GO:0008579">
    <property type="term" value="F:JUN kinase phosphatase activity"/>
    <property type="evidence" value="ECO:0007669"/>
    <property type="project" value="TreeGrafter"/>
</dbReference>
<dbReference type="GO" id="GO:0004722">
    <property type="term" value="F:protein serine/threonine phosphatase activity"/>
    <property type="evidence" value="ECO:0007669"/>
    <property type="project" value="UniProtKB-EC"/>
</dbReference>
<sequence length="307" mass="34188">MFNVLSEIRNFSSGKLRKVQTKVLTSDGRQLIETRDKHGRIISKETGKIAPGFVADVKPDLQVGEILPGLLLGSQDVAQDLPLLQKHKVSHILNLASGVENAFGDTFIYKKLNVLDLPETNIRKCFDECFNFIDEARKNNGVVLVHCNAGISRSAAVVIAYVMKTQGLRYEQAFEMVKSKRSIKPNEGFLNQLKSYDSELNAPPAKVNTPQQPQQQNQVAASLPKQTPAPPAQKTPQPPPPPQQQKQPIVNQNPPARVQQIQKSAPQPQPSEEDDESEYTEEEYTDTEEESEEEPAKPPVKPPVNKR</sequence>
<evidence type="ECO:0000259" key="8">
    <source>
        <dbReference type="PROSITE" id="PS50056"/>
    </source>
</evidence>
<feature type="compositionally biased region" description="Pro residues" evidence="6">
    <location>
        <begin position="297"/>
        <end position="307"/>
    </location>
</feature>
<dbReference type="InterPro" id="IPR000387">
    <property type="entry name" value="Tyr_Pase_dom"/>
</dbReference>
<evidence type="ECO:0000256" key="6">
    <source>
        <dbReference type="SAM" id="MobiDB-lite"/>
    </source>
</evidence>
<dbReference type="EC" id="3.1.3.16" evidence="2"/>
<reference evidence="9" key="1">
    <citation type="journal article" date="2018" name="Toxicon">
        <title>Venom-gland transcriptomics and venom proteomics of the giant Florida blue centipede, Scolopendra viridis.</title>
        <authorList>
            <person name="Ward M.J."/>
            <person name="Rokyta D.R."/>
        </authorList>
    </citation>
    <scope>NUCLEOTIDE SEQUENCE</scope>
    <source>
        <tissue evidence="9">Venom gland</tissue>
    </source>
</reference>
<dbReference type="GO" id="GO:0005737">
    <property type="term" value="C:cytoplasm"/>
    <property type="evidence" value="ECO:0007669"/>
    <property type="project" value="TreeGrafter"/>
</dbReference>
<accession>A0A4D5R988</accession>
<dbReference type="PROSITE" id="PS50054">
    <property type="entry name" value="TYR_PHOSPHATASE_DUAL"/>
    <property type="match status" value="1"/>
</dbReference>
<feature type="compositionally biased region" description="Pro residues" evidence="6">
    <location>
        <begin position="227"/>
        <end position="243"/>
    </location>
</feature>
<dbReference type="PANTHER" id="PTHR46377">
    <property type="entry name" value="DUAL SPECIFICITY PROTEIN PHOSPHATASE 19"/>
    <property type="match status" value="1"/>
</dbReference>
<proteinExistence type="inferred from homology"/>